<dbReference type="EMBL" id="FQXP01000009">
    <property type="protein sequence ID" value="SHI01923.1"/>
    <property type="molecule type" value="Genomic_DNA"/>
</dbReference>
<dbReference type="OrthoDB" id="2989236at2"/>
<dbReference type="RefSeq" id="WP_072832233.1">
    <property type="nucleotide sequence ID" value="NZ_FQXP01000009.1"/>
</dbReference>
<evidence type="ECO:0000313" key="2">
    <source>
        <dbReference type="Proteomes" id="UP000184526"/>
    </source>
</evidence>
<evidence type="ECO:0000313" key="1">
    <source>
        <dbReference type="EMBL" id="SHI01923.1"/>
    </source>
</evidence>
<accession>A0A1M5XRM9</accession>
<dbReference type="InterPro" id="IPR022477">
    <property type="entry name" value="Spore_YqfC"/>
</dbReference>
<keyword evidence="2" id="KW-1185">Reference proteome</keyword>
<dbReference type="AlphaFoldDB" id="A0A1M5XRM9"/>
<name>A0A1M5XRM9_9CLOT</name>
<organism evidence="1 2">
    <name type="scientific">Clostridium collagenovorans DSM 3089</name>
    <dbReference type="NCBI Taxonomy" id="1121306"/>
    <lineage>
        <taxon>Bacteria</taxon>
        <taxon>Bacillati</taxon>
        <taxon>Bacillota</taxon>
        <taxon>Clostridia</taxon>
        <taxon>Eubacteriales</taxon>
        <taxon>Clostridiaceae</taxon>
        <taxon>Clostridium</taxon>
    </lineage>
</organism>
<dbReference type="InterPro" id="IPR022476">
    <property type="entry name" value="Spore_YabP/YqfC"/>
</dbReference>
<protein>
    <submittedName>
        <fullName evidence="1">Sporulation protein YqfC</fullName>
    </submittedName>
</protein>
<proteinExistence type="predicted"/>
<reference evidence="1 2" key="1">
    <citation type="submission" date="2016-11" db="EMBL/GenBank/DDBJ databases">
        <authorList>
            <person name="Jaros S."/>
            <person name="Januszkiewicz K."/>
            <person name="Wedrychowicz H."/>
        </authorList>
    </citation>
    <scope>NUCLEOTIDE SEQUENCE [LARGE SCALE GENOMIC DNA]</scope>
    <source>
        <strain evidence="1 2">DSM 3089</strain>
    </source>
</reference>
<dbReference type="Proteomes" id="UP000184526">
    <property type="component" value="Unassembled WGS sequence"/>
</dbReference>
<dbReference type="Pfam" id="PF07873">
    <property type="entry name" value="YabP"/>
    <property type="match status" value="1"/>
</dbReference>
<sequence>MSGKFEAAKVAIAKKIDIPKEIVSGDPKITVIADKEITIENHKGIISFGDFEVHIDTNYGELVIEGSNFEILYLGGSTLTLSGKFKGVHYCNV</sequence>
<dbReference type="NCBIfam" id="TIGR02856">
    <property type="entry name" value="spore_yqfC"/>
    <property type="match status" value="1"/>
</dbReference>
<gene>
    <name evidence="1" type="ORF">SAMN02745196_02379</name>
</gene>
<dbReference type="STRING" id="1121306.SAMN02745196_02379"/>